<comment type="caution">
    <text evidence="1">The sequence shown here is derived from an EMBL/GenBank/DDBJ whole genome shotgun (WGS) entry which is preliminary data.</text>
</comment>
<dbReference type="AlphaFoldDB" id="A0A179C0C1"/>
<gene>
    <name evidence="1" type="ORF">A4U53_37465</name>
</gene>
<dbReference type="Gene3D" id="3.30.70.100">
    <property type="match status" value="1"/>
</dbReference>
<proteinExistence type="predicted"/>
<sequence length="134" mass="14916">MSYFDCYLIPVATDKLDAYKLFTERMAKVYREYGALRVTDCIFDPATADGTQFHAEGAKAEVQAAELRDFKTAAAAKDGETVILSWTEWPSKDARDELLPRVLADPRVQPEDGEDAIFEGARLIAGGFFKLLDS</sequence>
<name>A0A179C0C1_RHILE</name>
<dbReference type="EMBL" id="LWBS01000024">
    <property type="protein sequence ID" value="OAP96833.1"/>
    <property type="molecule type" value="Genomic_DNA"/>
</dbReference>
<protein>
    <recommendedName>
        <fullName evidence="2">DUF1428 family protein</fullName>
    </recommendedName>
</protein>
<dbReference type="InterPro" id="IPR011008">
    <property type="entry name" value="Dimeric_a/b-barrel"/>
</dbReference>
<reference evidence="1" key="1">
    <citation type="submission" date="2016-04" db="EMBL/GenBank/DDBJ databases">
        <title>Fast-growing isolate from the root nodules of Vavilovia formosa.</title>
        <authorList>
            <person name="Kimeklis A."/>
            <person name="Safronova V."/>
            <person name="Belimov A."/>
            <person name="Andronov E."/>
        </authorList>
    </citation>
    <scope>NUCLEOTIDE SEQUENCE [LARGE SCALE GENOMIC DNA]</scope>
    <source>
        <strain evidence="1">Vaf-46</strain>
    </source>
</reference>
<evidence type="ECO:0008006" key="2">
    <source>
        <dbReference type="Google" id="ProtNLM"/>
    </source>
</evidence>
<accession>A0A179C0C1</accession>
<dbReference type="SUPFAM" id="SSF54909">
    <property type="entry name" value="Dimeric alpha+beta barrel"/>
    <property type="match status" value="1"/>
</dbReference>
<evidence type="ECO:0000313" key="1">
    <source>
        <dbReference type="EMBL" id="OAP96833.1"/>
    </source>
</evidence>
<dbReference type="Pfam" id="PF07237">
    <property type="entry name" value="DUF1428"/>
    <property type="match status" value="1"/>
</dbReference>
<organism evidence="1">
    <name type="scientific">Rhizobium leguminosarum</name>
    <dbReference type="NCBI Taxonomy" id="384"/>
    <lineage>
        <taxon>Bacteria</taxon>
        <taxon>Pseudomonadati</taxon>
        <taxon>Pseudomonadota</taxon>
        <taxon>Alphaproteobacteria</taxon>
        <taxon>Hyphomicrobiales</taxon>
        <taxon>Rhizobiaceae</taxon>
        <taxon>Rhizobium/Agrobacterium group</taxon>
        <taxon>Rhizobium</taxon>
    </lineage>
</organism>
<dbReference type="InterPro" id="IPR009874">
    <property type="entry name" value="DUF1428"/>
</dbReference>